<name>A0A6G1EL29_9ORYZ</name>
<dbReference type="Pfam" id="PF07893">
    <property type="entry name" value="DUF1668"/>
    <property type="match status" value="1"/>
</dbReference>
<keyword evidence="3" id="KW-1185">Reference proteome</keyword>
<proteinExistence type="predicted"/>
<dbReference type="InterPro" id="IPR012871">
    <property type="entry name" value="DUF1668_ORYSA"/>
</dbReference>
<comment type="caution">
    <text evidence="2">The sequence shown here is derived from an EMBL/GenBank/DDBJ whole genome shotgun (WGS) entry which is preliminary data.</text>
</comment>
<gene>
    <name evidence="2" type="ORF">E2562_015405</name>
</gene>
<feature type="region of interest" description="Disordered" evidence="1">
    <location>
        <begin position="196"/>
        <end position="220"/>
    </location>
</feature>
<dbReference type="OrthoDB" id="580804at2759"/>
<dbReference type="Proteomes" id="UP000479710">
    <property type="component" value="Unassembled WGS sequence"/>
</dbReference>
<organism evidence="2 3">
    <name type="scientific">Oryza meyeriana var. granulata</name>
    <dbReference type="NCBI Taxonomy" id="110450"/>
    <lineage>
        <taxon>Eukaryota</taxon>
        <taxon>Viridiplantae</taxon>
        <taxon>Streptophyta</taxon>
        <taxon>Embryophyta</taxon>
        <taxon>Tracheophyta</taxon>
        <taxon>Spermatophyta</taxon>
        <taxon>Magnoliopsida</taxon>
        <taxon>Liliopsida</taxon>
        <taxon>Poales</taxon>
        <taxon>Poaceae</taxon>
        <taxon>BOP clade</taxon>
        <taxon>Oryzoideae</taxon>
        <taxon>Oryzeae</taxon>
        <taxon>Oryzinae</taxon>
        <taxon>Oryza</taxon>
        <taxon>Oryza meyeriana</taxon>
    </lineage>
</organism>
<reference evidence="2 3" key="1">
    <citation type="submission" date="2019-11" db="EMBL/GenBank/DDBJ databases">
        <title>Whole genome sequence of Oryza granulata.</title>
        <authorList>
            <person name="Li W."/>
        </authorList>
    </citation>
    <scope>NUCLEOTIDE SEQUENCE [LARGE SCALE GENOMIC DNA]</scope>
    <source>
        <strain evidence="3">cv. Menghai</strain>
        <tissue evidence="2">Leaf</tissue>
    </source>
</reference>
<dbReference type="EMBL" id="SPHZ02000003">
    <property type="protein sequence ID" value="KAF0925122.1"/>
    <property type="molecule type" value="Genomic_DNA"/>
</dbReference>
<evidence type="ECO:0000256" key="1">
    <source>
        <dbReference type="SAM" id="MobiDB-lite"/>
    </source>
</evidence>
<sequence>MSRRFLPLLVGRTTTPWGGSSEYALRRIGMSRFFPPRKPSGGEDGSAAADRPRLAPTAMVDAHLPLAGEAIYSPQHRGWDGLAKGGATVLGGGKDKVVGEDGKDRSFLLILYKCGANAVRILPGMGAPKRSPIAFTVGDGVYVLEAAPEPPPLFGAQSHLHCFEALVHGLPPAPRGGAAIEDWHWRYLPAPPYVLDPGDDGATPKSGCPRSGTARSPSTR</sequence>
<dbReference type="AlphaFoldDB" id="A0A6G1EL29"/>
<evidence type="ECO:0000313" key="2">
    <source>
        <dbReference type="EMBL" id="KAF0925122.1"/>
    </source>
</evidence>
<protein>
    <submittedName>
        <fullName evidence="2">Uncharacterized protein</fullName>
    </submittedName>
</protein>
<evidence type="ECO:0000313" key="3">
    <source>
        <dbReference type="Proteomes" id="UP000479710"/>
    </source>
</evidence>
<accession>A0A6G1EL29</accession>